<evidence type="ECO:0000313" key="13">
    <source>
        <dbReference type="Proteomes" id="UP001203297"/>
    </source>
</evidence>
<dbReference type="SMART" id="SM00490">
    <property type="entry name" value="HELICc"/>
    <property type="match status" value="1"/>
</dbReference>
<dbReference type="InterPro" id="IPR001650">
    <property type="entry name" value="Helicase_C-like"/>
</dbReference>
<dbReference type="InterPro" id="IPR014001">
    <property type="entry name" value="Helicase_ATP-bd"/>
</dbReference>
<keyword evidence="5" id="KW-0067">ATP-binding</keyword>
<dbReference type="PANTHER" id="PTHR13710">
    <property type="entry name" value="DNA HELICASE RECQ FAMILY MEMBER"/>
    <property type="match status" value="1"/>
</dbReference>
<evidence type="ECO:0000256" key="2">
    <source>
        <dbReference type="ARBA" id="ARBA00022741"/>
    </source>
</evidence>
<keyword evidence="3 12" id="KW-0378">Hydrolase</keyword>
<comment type="caution">
    <text evidence="12">The sequence shown here is derived from an EMBL/GenBank/DDBJ whole genome shotgun (WGS) entry which is preliminary data.</text>
</comment>
<dbReference type="SMART" id="SM00487">
    <property type="entry name" value="DEXDc"/>
    <property type="match status" value="1"/>
</dbReference>
<dbReference type="GO" id="GO:0000724">
    <property type="term" value="P:double-strand break repair via homologous recombination"/>
    <property type="evidence" value="ECO:0007669"/>
    <property type="project" value="TreeGrafter"/>
</dbReference>
<accession>A0AAD4QPB2</accession>
<dbReference type="GO" id="GO:0009378">
    <property type="term" value="F:four-way junction helicase activity"/>
    <property type="evidence" value="ECO:0007669"/>
    <property type="project" value="TreeGrafter"/>
</dbReference>
<evidence type="ECO:0000259" key="11">
    <source>
        <dbReference type="PROSITE" id="PS51194"/>
    </source>
</evidence>
<evidence type="ECO:0000256" key="6">
    <source>
        <dbReference type="ARBA" id="ARBA00023125"/>
    </source>
</evidence>
<organism evidence="12 13">
    <name type="scientific">Multifurca ochricompacta</name>
    <dbReference type="NCBI Taxonomy" id="376703"/>
    <lineage>
        <taxon>Eukaryota</taxon>
        <taxon>Fungi</taxon>
        <taxon>Dikarya</taxon>
        <taxon>Basidiomycota</taxon>
        <taxon>Agaricomycotina</taxon>
        <taxon>Agaricomycetes</taxon>
        <taxon>Russulales</taxon>
        <taxon>Russulaceae</taxon>
        <taxon>Multifurca</taxon>
    </lineage>
</organism>
<dbReference type="PANTHER" id="PTHR13710:SF105">
    <property type="entry name" value="ATP-DEPENDENT DNA HELICASE Q1"/>
    <property type="match status" value="1"/>
</dbReference>
<protein>
    <recommendedName>
        <fullName evidence="9">DNA 3'-5' helicase</fullName>
        <ecNumber evidence="9">5.6.2.4</ecNumber>
    </recommendedName>
</protein>
<feature type="domain" description="Helicase ATP-binding" evidence="10">
    <location>
        <begin position="18"/>
        <end position="199"/>
    </location>
</feature>
<dbReference type="InterPro" id="IPR011545">
    <property type="entry name" value="DEAD/DEAH_box_helicase_dom"/>
</dbReference>
<dbReference type="Proteomes" id="UP001203297">
    <property type="component" value="Unassembled WGS sequence"/>
</dbReference>
<dbReference type="Pfam" id="PF00271">
    <property type="entry name" value="Helicase_C"/>
    <property type="match status" value="1"/>
</dbReference>
<dbReference type="AlphaFoldDB" id="A0AAD4QPB2"/>
<dbReference type="GO" id="GO:0016787">
    <property type="term" value="F:hydrolase activity"/>
    <property type="evidence" value="ECO:0007669"/>
    <property type="project" value="UniProtKB-KW"/>
</dbReference>
<dbReference type="EC" id="5.6.2.4" evidence="9"/>
<comment type="catalytic activity">
    <reaction evidence="8">
        <text>Couples ATP hydrolysis with the unwinding of duplex DNA by translocating in the 3'-5' direction.</text>
        <dbReference type="EC" id="5.6.2.4"/>
    </reaction>
</comment>
<evidence type="ECO:0000259" key="10">
    <source>
        <dbReference type="PROSITE" id="PS51192"/>
    </source>
</evidence>
<dbReference type="GO" id="GO:0005524">
    <property type="term" value="F:ATP binding"/>
    <property type="evidence" value="ECO:0007669"/>
    <property type="project" value="UniProtKB-KW"/>
</dbReference>
<comment type="similarity">
    <text evidence="1">Belongs to the helicase family. RecQ subfamily.</text>
</comment>
<name>A0AAD4QPB2_9AGAM</name>
<proteinExistence type="inferred from homology"/>
<sequence>MRKVFGIENFRLAQEGFCNANMDGRDAICIMPTGGGKSLTYQLPATLMPGCTLVISPLVSLMKDQMLHLQENRIEGLMFTASMSNAEKVEAYDRLNATAMGNDPAREVKLCYVTPERIGKSKKFMSVVGTMVTAKKLARIVIDEAHCVSQLGHDYRPDYKQLASLRMLYPHVPILALSATCPPVVLRDLIATLRLPPLTDGRGAASHGTVLFTSPLYRKNLHYKVLPKPPGSARLMRDMVKYILEHHPNQSGIVYCLSRADSERVAADLDSVSQGRIKTGVYHAEINDKAKEELHESWRRGRVKVVCATIAFGLGIDKADVRFVLHHSKSVETFYQESGRAGRDGRDADCIMYYRLQDALRTPGILSDPDWQRQVHGMAKFCLDLQGCRKLEYFSSFDSTWAEDNSRCGHCDNCTRDPASVVQSDVTLDAKRVLAVARILHSRKIKVTAAQLALTTRGAGPQSKLLQLAPGDKVTLSPLDTETLMAHMLLEGYLEKSYTPTAYRVQVYIKPGARARRL</sequence>
<dbReference type="PROSITE" id="PS51194">
    <property type="entry name" value="HELICASE_CTER"/>
    <property type="match status" value="1"/>
</dbReference>
<dbReference type="EMBL" id="WTXG01000010">
    <property type="protein sequence ID" value="KAI0302808.1"/>
    <property type="molecule type" value="Genomic_DNA"/>
</dbReference>
<dbReference type="PROSITE" id="PS51192">
    <property type="entry name" value="HELICASE_ATP_BIND_1"/>
    <property type="match status" value="1"/>
</dbReference>
<evidence type="ECO:0000313" key="12">
    <source>
        <dbReference type="EMBL" id="KAI0302808.1"/>
    </source>
</evidence>
<evidence type="ECO:0000256" key="9">
    <source>
        <dbReference type="ARBA" id="ARBA00034808"/>
    </source>
</evidence>
<gene>
    <name evidence="12" type="ORF">B0F90DRAFT_1578500</name>
</gene>
<evidence type="ECO:0000256" key="7">
    <source>
        <dbReference type="ARBA" id="ARBA00023235"/>
    </source>
</evidence>
<dbReference type="InterPro" id="IPR027417">
    <property type="entry name" value="P-loop_NTPase"/>
</dbReference>
<dbReference type="CDD" id="cd18794">
    <property type="entry name" value="SF2_C_RecQ"/>
    <property type="match status" value="1"/>
</dbReference>
<keyword evidence="6" id="KW-0238">DNA-binding</keyword>
<evidence type="ECO:0000256" key="8">
    <source>
        <dbReference type="ARBA" id="ARBA00034617"/>
    </source>
</evidence>
<evidence type="ECO:0000256" key="3">
    <source>
        <dbReference type="ARBA" id="ARBA00022801"/>
    </source>
</evidence>
<dbReference type="Pfam" id="PF00270">
    <property type="entry name" value="DEAD"/>
    <property type="match status" value="1"/>
</dbReference>
<dbReference type="GO" id="GO:0043138">
    <property type="term" value="F:3'-5' DNA helicase activity"/>
    <property type="evidence" value="ECO:0007669"/>
    <property type="project" value="UniProtKB-EC"/>
</dbReference>
<dbReference type="InterPro" id="IPR004589">
    <property type="entry name" value="DNA_helicase_ATP-dep_RecQ"/>
</dbReference>
<dbReference type="InterPro" id="IPR036388">
    <property type="entry name" value="WH-like_DNA-bd_sf"/>
</dbReference>
<dbReference type="GO" id="GO:0005737">
    <property type="term" value="C:cytoplasm"/>
    <property type="evidence" value="ECO:0007669"/>
    <property type="project" value="TreeGrafter"/>
</dbReference>
<dbReference type="Gene3D" id="1.10.10.10">
    <property type="entry name" value="Winged helix-like DNA-binding domain superfamily/Winged helix DNA-binding domain"/>
    <property type="match status" value="1"/>
</dbReference>
<dbReference type="PROSITE" id="PS00690">
    <property type="entry name" value="DEAH_ATP_HELICASE"/>
    <property type="match status" value="1"/>
</dbReference>
<keyword evidence="13" id="KW-1185">Reference proteome</keyword>
<feature type="non-terminal residue" evidence="12">
    <location>
        <position position="1"/>
    </location>
</feature>
<reference evidence="12" key="1">
    <citation type="journal article" date="2022" name="New Phytol.">
        <title>Evolutionary transition to the ectomycorrhizal habit in the genomes of a hyperdiverse lineage of mushroom-forming fungi.</title>
        <authorList>
            <person name="Looney B."/>
            <person name="Miyauchi S."/>
            <person name="Morin E."/>
            <person name="Drula E."/>
            <person name="Courty P.E."/>
            <person name="Kohler A."/>
            <person name="Kuo A."/>
            <person name="LaButti K."/>
            <person name="Pangilinan J."/>
            <person name="Lipzen A."/>
            <person name="Riley R."/>
            <person name="Andreopoulos W."/>
            <person name="He G."/>
            <person name="Johnson J."/>
            <person name="Nolan M."/>
            <person name="Tritt A."/>
            <person name="Barry K.W."/>
            <person name="Grigoriev I.V."/>
            <person name="Nagy L.G."/>
            <person name="Hibbett D."/>
            <person name="Henrissat B."/>
            <person name="Matheny P.B."/>
            <person name="Labbe J."/>
            <person name="Martin F.M."/>
        </authorList>
    </citation>
    <scope>NUCLEOTIDE SEQUENCE</scope>
    <source>
        <strain evidence="12">BPL690</strain>
    </source>
</reference>
<dbReference type="GO" id="GO:0005694">
    <property type="term" value="C:chromosome"/>
    <property type="evidence" value="ECO:0007669"/>
    <property type="project" value="TreeGrafter"/>
</dbReference>
<evidence type="ECO:0000256" key="1">
    <source>
        <dbReference type="ARBA" id="ARBA00005446"/>
    </source>
</evidence>
<keyword evidence="7" id="KW-0413">Isomerase</keyword>
<evidence type="ECO:0000256" key="4">
    <source>
        <dbReference type="ARBA" id="ARBA00022806"/>
    </source>
</evidence>
<keyword evidence="2" id="KW-0547">Nucleotide-binding</keyword>
<evidence type="ECO:0000256" key="5">
    <source>
        <dbReference type="ARBA" id="ARBA00022840"/>
    </source>
</evidence>
<dbReference type="GO" id="GO:0003677">
    <property type="term" value="F:DNA binding"/>
    <property type="evidence" value="ECO:0007669"/>
    <property type="project" value="UniProtKB-KW"/>
</dbReference>
<dbReference type="NCBIfam" id="TIGR00614">
    <property type="entry name" value="recQ_fam"/>
    <property type="match status" value="1"/>
</dbReference>
<dbReference type="SUPFAM" id="SSF52540">
    <property type="entry name" value="P-loop containing nucleoside triphosphate hydrolases"/>
    <property type="match status" value="1"/>
</dbReference>
<keyword evidence="4" id="KW-0347">Helicase</keyword>
<feature type="domain" description="Helicase C-terminal" evidence="11">
    <location>
        <begin position="238"/>
        <end position="386"/>
    </location>
</feature>
<dbReference type="Gene3D" id="3.40.50.300">
    <property type="entry name" value="P-loop containing nucleotide triphosphate hydrolases"/>
    <property type="match status" value="2"/>
</dbReference>
<dbReference type="InterPro" id="IPR002464">
    <property type="entry name" value="DNA/RNA_helicase_DEAH_CS"/>
</dbReference>